<dbReference type="Pfam" id="PF12508">
    <property type="entry name" value="Transposon_TraM"/>
    <property type="match status" value="1"/>
</dbReference>
<dbReference type="Proteomes" id="UP000199663">
    <property type="component" value="Unassembled WGS sequence"/>
</dbReference>
<evidence type="ECO:0000313" key="2">
    <source>
        <dbReference type="EMBL" id="SDZ47490.1"/>
    </source>
</evidence>
<sequence length="405" mass="45825">MKIDFKKPKYILPIILLPFVFLLNYSIQPFYQEEDTLPIEGEEKIQESIGDVSDQIRKRGIDGKLDAFRSRYKSTDGYTAIKNLKIDVEDQEGIPSQYNEAEKRMLDSIDNALRKQINPTQTFQRNLGTGKSGMDRSPNNNLSKEDEELLQAIEQLQGGKKQGQSRYEDPMELFRAQMAVIDSISKANDPGIQIAKPQEGPKEEARELPKSKVLKADYGSENFNTVGITETKSFIKAILDEDFEKGSLGGRMRIRLLEDIQVGNSFLKKGTYLYALISGYDAQRVKLSINSVLVEDKIHPVQLSIYDVDGMEGVYVPVNSFRQFSKELGGNATGGMNVQMQQDPGSMNQFYMSTLQKLFSSTSQAMSKSIRQNRVNLKYGTFIYLIDPDDLLETESFHTAILNQQ</sequence>
<dbReference type="InterPro" id="IPR055407">
    <property type="entry name" value="TraM_C"/>
</dbReference>
<name>A0A1H3TBL1_9BACT</name>
<keyword evidence="3" id="KW-1185">Reference proteome</keyword>
<organism evidence="2 3">
    <name type="scientific">Rhodonellum ikkaensis</name>
    <dbReference type="NCBI Taxonomy" id="336829"/>
    <lineage>
        <taxon>Bacteria</taxon>
        <taxon>Pseudomonadati</taxon>
        <taxon>Bacteroidota</taxon>
        <taxon>Cytophagia</taxon>
        <taxon>Cytophagales</taxon>
        <taxon>Cytophagaceae</taxon>
        <taxon>Rhodonellum</taxon>
    </lineage>
</organism>
<gene>
    <name evidence="2" type="ORF">SAMN05444412_11652</name>
</gene>
<dbReference type="EMBL" id="FNQC01000016">
    <property type="protein sequence ID" value="SDZ47490.1"/>
    <property type="molecule type" value="Genomic_DNA"/>
</dbReference>
<dbReference type="RefSeq" id="WP_019599728.1">
    <property type="nucleotide sequence ID" value="NZ_FNQC01000016.1"/>
</dbReference>
<comment type="caution">
    <text evidence="2">The sequence shown here is derived from an EMBL/GenBank/DDBJ whole genome shotgun (WGS) entry which is preliminary data.</text>
</comment>
<feature type="domain" description="Conjugative transposon TraM C-terminal" evidence="1">
    <location>
        <begin position="235"/>
        <end position="385"/>
    </location>
</feature>
<accession>A0A1H3TBL1</accession>
<proteinExistence type="predicted"/>
<protein>
    <submittedName>
        <fullName evidence="2">Bacteroides conjugative transposon TraM protein</fullName>
    </submittedName>
</protein>
<evidence type="ECO:0000259" key="1">
    <source>
        <dbReference type="Pfam" id="PF12508"/>
    </source>
</evidence>
<evidence type="ECO:0000313" key="3">
    <source>
        <dbReference type="Proteomes" id="UP000199663"/>
    </source>
</evidence>
<reference evidence="2 3" key="1">
    <citation type="submission" date="2016-10" db="EMBL/GenBank/DDBJ databases">
        <authorList>
            <person name="Varghese N."/>
            <person name="Submissions S."/>
        </authorList>
    </citation>
    <scope>NUCLEOTIDE SEQUENCE [LARGE SCALE GENOMIC DNA]</scope>
    <source>
        <strain evidence="2 3">DSM 17997</strain>
    </source>
</reference>